<feature type="compositionally biased region" description="Polar residues" evidence="1">
    <location>
        <begin position="217"/>
        <end position="230"/>
    </location>
</feature>
<protein>
    <submittedName>
        <fullName evidence="2">Uncharacterized protein</fullName>
    </submittedName>
</protein>
<dbReference type="AlphaFoldDB" id="A0AA39YP40"/>
<accession>A0AA39YP40</accession>
<feature type="region of interest" description="Disordered" evidence="1">
    <location>
        <begin position="17"/>
        <end position="45"/>
    </location>
</feature>
<dbReference type="Proteomes" id="UP001174936">
    <property type="component" value="Unassembled WGS sequence"/>
</dbReference>
<organism evidence="2 3">
    <name type="scientific">Cercophora newfieldiana</name>
    <dbReference type="NCBI Taxonomy" id="92897"/>
    <lineage>
        <taxon>Eukaryota</taxon>
        <taxon>Fungi</taxon>
        <taxon>Dikarya</taxon>
        <taxon>Ascomycota</taxon>
        <taxon>Pezizomycotina</taxon>
        <taxon>Sordariomycetes</taxon>
        <taxon>Sordariomycetidae</taxon>
        <taxon>Sordariales</taxon>
        <taxon>Lasiosphaeriaceae</taxon>
        <taxon>Cercophora</taxon>
    </lineage>
</organism>
<feature type="compositionally biased region" description="Low complexity" evidence="1">
    <location>
        <begin position="19"/>
        <end position="35"/>
    </location>
</feature>
<dbReference type="EMBL" id="JAULSV010000001">
    <property type="protein sequence ID" value="KAK0656049.1"/>
    <property type="molecule type" value="Genomic_DNA"/>
</dbReference>
<feature type="region of interest" description="Disordered" evidence="1">
    <location>
        <begin position="262"/>
        <end position="284"/>
    </location>
</feature>
<name>A0AA39YP40_9PEZI</name>
<evidence type="ECO:0000256" key="1">
    <source>
        <dbReference type="SAM" id="MobiDB-lite"/>
    </source>
</evidence>
<comment type="caution">
    <text evidence="2">The sequence shown here is derived from an EMBL/GenBank/DDBJ whole genome shotgun (WGS) entry which is preliminary data.</text>
</comment>
<proteinExistence type="predicted"/>
<feature type="region of interest" description="Disordered" evidence="1">
    <location>
        <begin position="217"/>
        <end position="242"/>
    </location>
</feature>
<keyword evidence="3" id="KW-1185">Reference proteome</keyword>
<reference evidence="2" key="1">
    <citation type="submission" date="2023-06" db="EMBL/GenBank/DDBJ databases">
        <title>Genome-scale phylogeny and comparative genomics of the fungal order Sordariales.</title>
        <authorList>
            <consortium name="Lawrence Berkeley National Laboratory"/>
            <person name="Hensen N."/>
            <person name="Bonometti L."/>
            <person name="Westerberg I."/>
            <person name="Brannstrom I.O."/>
            <person name="Guillou S."/>
            <person name="Cros-Aarteil S."/>
            <person name="Calhoun S."/>
            <person name="Haridas S."/>
            <person name="Kuo A."/>
            <person name="Mondo S."/>
            <person name="Pangilinan J."/>
            <person name="Riley R."/>
            <person name="Labutti K."/>
            <person name="Andreopoulos B."/>
            <person name="Lipzen A."/>
            <person name="Chen C."/>
            <person name="Yanf M."/>
            <person name="Daum C."/>
            <person name="Ng V."/>
            <person name="Clum A."/>
            <person name="Steindorff A."/>
            <person name="Ohm R."/>
            <person name="Martin F."/>
            <person name="Silar P."/>
            <person name="Natvig D."/>
            <person name="Lalanne C."/>
            <person name="Gautier V."/>
            <person name="Ament-Velasquez S.L."/>
            <person name="Kruys A."/>
            <person name="Hutchinson M.I."/>
            <person name="Powell A.J."/>
            <person name="Barry K."/>
            <person name="Miller A.N."/>
            <person name="Grigoriev I.V."/>
            <person name="Debuchy R."/>
            <person name="Gladieux P."/>
            <person name="Thoren M.H."/>
            <person name="Johannesson H."/>
        </authorList>
    </citation>
    <scope>NUCLEOTIDE SEQUENCE</scope>
    <source>
        <strain evidence="2">SMH2532-1</strain>
    </source>
</reference>
<gene>
    <name evidence="2" type="ORF">B0T16DRAFT_451667</name>
</gene>
<feature type="region of interest" description="Disordered" evidence="1">
    <location>
        <begin position="94"/>
        <end position="148"/>
    </location>
</feature>
<sequence length="332" mass="36274">MQPSRFHSIAARFSPHNIRTSFRRSSSASSRASTSTDRDSFISTASSPVSTINSIIFRQKSMMNLDDEEERRELNILEPRPELSFCSLEERMGHSPEVRGEKMPYHRSSPGAETPPRRGAAFRTTLSDSESPQCQPLYGENEDDDDDSPLAFDDAMCVTIEHPPFHGNRILAISNACLAPERTSIYEVDLPVAAAAAAATSIPPDLTNAKRRLSTKISSVFSPVPSQRPSPTKRARLQPPNPTSESDFFFIASASQIRTYSPSDIMGGNGSRHHHRTKPSSSPRKLLLSSMAAQAKAAMRPIIAIKTRYGGAMSSKKVISPSRGTKCVVVGA</sequence>
<evidence type="ECO:0000313" key="3">
    <source>
        <dbReference type="Proteomes" id="UP001174936"/>
    </source>
</evidence>
<feature type="compositionally biased region" description="Basic and acidic residues" evidence="1">
    <location>
        <begin position="94"/>
        <end position="104"/>
    </location>
</feature>
<evidence type="ECO:0000313" key="2">
    <source>
        <dbReference type="EMBL" id="KAK0656049.1"/>
    </source>
</evidence>
<feature type="compositionally biased region" description="Polar residues" evidence="1">
    <location>
        <begin position="124"/>
        <end position="134"/>
    </location>
</feature>